<gene>
    <name evidence="2" type="ORF">WMY93_026484</name>
</gene>
<evidence type="ECO:0000256" key="1">
    <source>
        <dbReference type="SAM" id="MobiDB-lite"/>
    </source>
</evidence>
<protein>
    <submittedName>
        <fullName evidence="2">Uncharacterized protein</fullName>
    </submittedName>
</protein>
<dbReference type="Proteomes" id="UP001460270">
    <property type="component" value="Unassembled WGS sequence"/>
</dbReference>
<evidence type="ECO:0000313" key="3">
    <source>
        <dbReference type="Proteomes" id="UP001460270"/>
    </source>
</evidence>
<accession>A0AAW0N8R1</accession>
<name>A0AAW0N8R1_9GOBI</name>
<sequence length="172" mass="19594">MSRSCLRNFTPTKAYKIGLRLQWRGKGVHHKSDVVRSPAEKEHSHHSYDDSRCPLLLKAMGATAEPVENAGVAEDEDSRGQQETHYMRDKTGYHRCKFGCLRAKLDVTEFAFSYVASIIKLRFEEYPVWDREERGKEPNNEAAALDDTGVPPRVHLRGMDNGQVTVQTYANQ</sequence>
<reference evidence="3" key="1">
    <citation type="submission" date="2024-04" db="EMBL/GenBank/DDBJ databases">
        <title>Salinicola lusitanus LLJ914,a marine bacterium isolated from the Okinawa Trough.</title>
        <authorList>
            <person name="Li J."/>
        </authorList>
    </citation>
    <scope>NUCLEOTIDE SEQUENCE [LARGE SCALE GENOMIC DNA]</scope>
</reference>
<dbReference type="EMBL" id="JBBPFD010000019">
    <property type="protein sequence ID" value="KAK7886863.1"/>
    <property type="molecule type" value="Genomic_DNA"/>
</dbReference>
<comment type="caution">
    <text evidence="2">The sequence shown here is derived from an EMBL/GenBank/DDBJ whole genome shotgun (WGS) entry which is preliminary data.</text>
</comment>
<evidence type="ECO:0000313" key="2">
    <source>
        <dbReference type="EMBL" id="KAK7886863.1"/>
    </source>
</evidence>
<keyword evidence="3" id="KW-1185">Reference proteome</keyword>
<organism evidence="2 3">
    <name type="scientific">Mugilogobius chulae</name>
    <name type="common">yellowstripe goby</name>
    <dbReference type="NCBI Taxonomy" id="88201"/>
    <lineage>
        <taxon>Eukaryota</taxon>
        <taxon>Metazoa</taxon>
        <taxon>Chordata</taxon>
        <taxon>Craniata</taxon>
        <taxon>Vertebrata</taxon>
        <taxon>Euteleostomi</taxon>
        <taxon>Actinopterygii</taxon>
        <taxon>Neopterygii</taxon>
        <taxon>Teleostei</taxon>
        <taxon>Neoteleostei</taxon>
        <taxon>Acanthomorphata</taxon>
        <taxon>Gobiaria</taxon>
        <taxon>Gobiiformes</taxon>
        <taxon>Gobioidei</taxon>
        <taxon>Gobiidae</taxon>
        <taxon>Gobionellinae</taxon>
        <taxon>Mugilogobius</taxon>
    </lineage>
</organism>
<feature type="region of interest" description="Disordered" evidence="1">
    <location>
        <begin position="132"/>
        <end position="151"/>
    </location>
</feature>
<proteinExistence type="predicted"/>
<dbReference type="AlphaFoldDB" id="A0AAW0N8R1"/>